<dbReference type="RefSeq" id="WP_255135935.1">
    <property type="nucleotide sequence ID" value="NZ_JANDBC010000004.1"/>
</dbReference>
<feature type="chain" id="PRO_5040876364" evidence="1">
    <location>
        <begin position="21"/>
        <end position="145"/>
    </location>
</feature>
<comment type="caution">
    <text evidence="3">The sequence shown here is derived from an EMBL/GenBank/DDBJ whole genome shotgun (WGS) entry which is preliminary data.</text>
</comment>
<organism evidence="3 4">
    <name type="scientific">Gracilimonas sediminicola</name>
    <dbReference type="NCBI Taxonomy" id="2952158"/>
    <lineage>
        <taxon>Bacteria</taxon>
        <taxon>Pseudomonadati</taxon>
        <taxon>Balneolota</taxon>
        <taxon>Balneolia</taxon>
        <taxon>Balneolales</taxon>
        <taxon>Balneolaceae</taxon>
        <taxon>Gracilimonas</taxon>
    </lineage>
</organism>
<dbReference type="AlphaFoldDB" id="A0A9X2L614"/>
<gene>
    <name evidence="3" type="ORF">NM125_15690</name>
</gene>
<dbReference type="Pfam" id="PF14534">
    <property type="entry name" value="DUF4440"/>
    <property type="match status" value="1"/>
</dbReference>
<evidence type="ECO:0000313" key="3">
    <source>
        <dbReference type="EMBL" id="MCP9293033.1"/>
    </source>
</evidence>
<evidence type="ECO:0000256" key="1">
    <source>
        <dbReference type="SAM" id="SignalP"/>
    </source>
</evidence>
<dbReference type="SUPFAM" id="SSF54427">
    <property type="entry name" value="NTF2-like"/>
    <property type="match status" value="1"/>
</dbReference>
<keyword evidence="4" id="KW-1185">Reference proteome</keyword>
<feature type="domain" description="DUF4440" evidence="2">
    <location>
        <begin position="30"/>
        <end position="137"/>
    </location>
</feature>
<evidence type="ECO:0000259" key="2">
    <source>
        <dbReference type="Pfam" id="PF14534"/>
    </source>
</evidence>
<sequence length="145" mass="16207">MKSLIKIFAVLVFLSGTVMAQTNQKETKVLEALENFKTAIIENDSDAASNVMADDVLILEGSGMETKKEYLSHHFHSDGKFLSAMYREILTQKISIEGNTAWVSTVSSMKGTYSEREIDLTSLELAVLKKEGSDWKITAIHWSSR</sequence>
<feature type="signal peptide" evidence="1">
    <location>
        <begin position="1"/>
        <end position="20"/>
    </location>
</feature>
<dbReference type="Gene3D" id="3.10.450.50">
    <property type="match status" value="1"/>
</dbReference>
<evidence type="ECO:0000313" key="4">
    <source>
        <dbReference type="Proteomes" id="UP001139125"/>
    </source>
</evidence>
<proteinExistence type="predicted"/>
<dbReference type="EMBL" id="JANDBC010000004">
    <property type="protein sequence ID" value="MCP9293033.1"/>
    <property type="molecule type" value="Genomic_DNA"/>
</dbReference>
<reference evidence="3" key="1">
    <citation type="submission" date="2022-06" db="EMBL/GenBank/DDBJ databases">
        <title>Gracilimonas sp. CAU 1638 isolated from sea sediment.</title>
        <authorList>
            <person name="Kim W."/>
        </authorList>
    </citation>
    <scope>NUCLEOTIDE SEQUENCE</scope>
    <source>
        <strain evidence="3">CAU 1638</strain>
    </source>
</reference>
<protein>
    <submittedName>
        <fullName evidence="3">Nuclear transport factor 2 family protein</fullName>
    </submittedName>
</protein>
<dbReference type="InterPro" id="IPR027843">
    <property type="entry name" value="DUF4440"/>
</dbReference>
<dbReference type="InterPro" id="IPR032710">
    <property type="entry name" value="NTF2-like_dom_sf"/>
</dbReference>
<keyword evidence="1" id="KW-0732">Signal</keyword>
<name>A0A9X2L614_9BACT</name>
<accession>A0A9X2L614</accession>
<dbReference type="Proteomes" id="UP001139125">
    <property type="component" value="Unassembled WGS sequence"/>
</dbReference>